<evidence type="ECO:0000256" key="1">
    <source>
        <dbReference type="ARBA" id="ARBA00008791"/>
    </source>
</evidence>
<dbReference type="RefSeq" id="WP_015749770.1">
    <property type="nucleotide sequence ID" value="NC_013235.1"/>
</dbReference>
<proteinExistence type="inferred from homology"/>
<dbReference type="Gene3D" id="3.40.50.12370">
    <property type="match status" value="1"/>
</dbReference>
<sequence>MSIVLGYDESPGAQRALAQAVDIARLLGETLVVVYADEPPSRMGEEFTAHTEALAERGRHALSDATAIAQAAGVSVKVELVSERPAQALLDVADRCDARLIVVGTYGESPLRSAILGSTPHKLLHWSSRPVLCVPPPAQEPG</sequence>
<protein>
    <submittedName>
        <fullName evidence="3">UspA domain protein</fullName>
    </submittedName>
</protein>
<dbReference type="HOGENOM" id="CLU_049301_16_2_11"/>
<dbReference type="eggNOG" id="COG0589">
    <property type="taxonomic scope" value="Bacteria"/>
</dbReference>
<dbReference type="PANTHER" id="PTHR46268">
    <property type="entry name" value="STRESS RESPONSE PROTEIN NHAX"/>
    <property type="match status" value="1"/>
</dbReference>
<dbReference type="Pfam" id="PF00582">
    <property type="entry name" value="Usp"/>
    <property type="match status" value="1"/>
</dbReference>
<evidence type="ECO:0000259" key="2">
    <source>
        <dbReference type="Pfam" id="PF00582"/>
    </source>
</evidence>
<dbReference type="OrthoDB" id="4273874at2"/>
<gene>
    <name evidence="3" type="ordered locus">Namu_4679</name>
</gene>
<dbReference type="InterPro" id="IPR006016">
    <property type="entry name" value="UspA"/>
</dbReference>
<dbReference type="KEGG" id="nml:Namu_4679"/>
<evidence type="ECO:0000313" key="3">
    <source>
        <dbReference type="EMBL" id="ACV80956.1"/>
    </source>
</evidence>
<reference evidence="4" key="1">
    <citation type="submission" date="2009-09" db="EMBL/GenBank/DDBJ databases">
        <title>The complete genome of Nakamurella multipartita DSM 44233.</title>
        <authorList>
            <consortium name="US DOE Joint Genome Institute (JGI-PGF)"/>
            <person name="Lucas S."/>
            <person name="Copeland A."/>
            <person name="Lapidus A."/>
            <person name="Glavina del Rio T."/>
            <person name="Dalin E."/>
            <person name="Tice H."/>
            <person name="Bruce D."/>
            <person name="Goodwin L."/>
            <person name="Pitluck S."/>
            <person name="Kyrpides N."/>
            <person name="Mavromatis K."/>
            <person name="Ivanova N."/>
            <person name="Ovchinnikova G."/>
            <person name="Sims D."/>
            <person name="Meincke L."/>
            <person name="Brettin T."/>
            <person name="Detter J.C."/>
            <person name="Han C."/>
            <person name="Larimer F."/>
            <person name="Land M."/>
            <person name="Hauser L."/>
            <person name="Markowitz V."/>
            <person name="Cheng J.-F."/>
            <person name="Hugenholtz P."/>
            <person name="Woyke T."/>
            <person name="Wu D."/>
            <person name="Klenk H.-P."/>
            <person name="Eisen J.A."/>
        </authorList>
    </citation>
    <scope>NUCLEOTIDE SEQUENCE [LARGE SCALE GENOMIC DNA]</scope>
    <source>
        <strain evidence="4">ATCC 700099 / DSM 44233 / CIP 104796 / JCM 9543 / NBRC 105858 / Y-104</strain>
    </source>
</reference>
<dbReference type="AlphaFoldDB" id="C8X7V3"/>
<reference evidence="3 4" key="2">
    <citation type="journal article" date="2010" name="Stand. Genomic Sci.">
        <title>Complete genome sequence of Nakamurella multipartita type strain (Y-104).</title>
        <authorList>
            <person name="Tice H."/>
            <person name="Mayilraj S."/>
            <person name="Sims D."/>
            <person name="Lapidus A."/>
            <person name="Nolan M."/>
            <person name="Lucas S."/>
            <person name="Glavina Del Rio T."/>
            <person name="Copeland A."/>
            <person name="Cheng J.F."/>
            <person name="Meincke L."/>
            <person name="Bruce D."/>
            <person name="Goodwin L."/>
            <person name="Pitluck S."/>
            <person name="Ivanova N."/>
            <person name="Mavromatis K."/>
            <person name="Ovchinnikova G."/>
            <person name="Pati A."/>
            <person name="Chen A."/>
            <person name="Palaniappan K."/>
            <person name="Land M."/>
            <person name="Hauser L."/>
            <person name="Chang Y.J."/>
            <person name="Jeffries C.D."/>
            <person name="Detter J.C."/>
            <person name="Brettin T."/>
            <person name="Rohde M."/>
            <person name="Goker M."/>
            <person name="Bristow J."/>
            <person name="Eisen J.A."/>
            <person name="Markowitz V."/>
            <person name="Hugenholtz P."/>
            <person name="Kyrpides N.C."/>
            <person name="Klenk H.P."/>
            <person name="Chen F."/>
        </authorList>
    </citation>
    <scope>NUCLEOTIDE SEQUENCE [LARGE SCALE GENOMIC DNA]</scope>
    <source>
        <strain evidence="4">ATCC 700099 / DSM 44233 / CIP 104796 / JCM 9543 / NBRC 105858 / Y-104</strain>
    </source>
</reference>
<dbReference type="CDD" id="cd00293">
    <property type="entry name" value="USP-like"/>
    <property type="match status" value="1"/>
</dbReference>
<name>C8X7V3_NAKMY</name>
<comment type="similarity">
    <text evidence="1">Belongs to the universal stress protein A family.</text>
</comment>
<dbReference type="PRINTS" id="PR01438">
    <property type="entry name" value="UNVRSLSTRESS"/>
</dbReference>
<keyword evidence="4" id="KW-1185">Reference proteome</keyword>
<dbReference type="PANTHER" id="PTHR46268:SF6">
    <property type="entry name" value="UNIVERSAL STRESS PROTEIN UP12"/>
    <property type="match status" value="1"/>
</dbReference>
<dbReference type="EMBL" id="CP001737">
    <property type="protein sequence ID" value="ACV80956.1"/>
    <property type="molecule type" value="Genomic_DNA"/>
</dbReference>
<organism evidence="3 4">
    <name type="scientific">Nakamurella multipartita (strain ATCC 700099 / DSM 44233 / CIP 104796 / JCM 9543 / NBRC 105858 / Y-104)</name>
    <name type="common">Microsphaera multipartita</name>
    <dbReference type="NCBI Taxonomy" id="479431"/>
    <lineage>
        <taxon>Bacteria</taxon>
        <taxon>Bacillati</taxon>
        <taxon>Actinomycetota</taxon>
        <taxon>Actinomycetes</taxon>
        <taxon>Nakamurellales</taxon>
        <taxon>Nakamurellaceae</taxon>
        <taxon>Nakamurella</taxon>
    </lineage>
</organism>
<dbReference type="InterPro" id="IPR006015">
    <property type="entry name" value="Universal_stress_UspA"/>
</dbReference>
<dbReference type="InParanoid" id="C8X7V3"/>
<feature type="domain" description="UspA" evidence="2">
    <location>
        <begin position="2"/>
        <end position="135"/>
    </location>
</feature>
<dbReference type="Proteomes" id="UP000002218">
    <property type="component" value="Chromosome"/>
</dbReference>
<dbReference type="SUPFAM" id="SSF52402">
    <property type="entry name" value="Adenine nucleotide alpha hydrolases-like"/>
    <property type="match status" value="1"/>
</dbReference>
<accession>C8X7V3</accession>
<dbReference type="STRING" id="479431.Namu_4679"/>
<evidence type="ECO:0000313" key="4">
    <source>
        <dbReference type="Proteomes" id="UP000002218"/>
    </source>
</evidence>